<dbReference type="Proteomes" id="UP000177376">
    <property type="component" value="Unassembled WGS sequence"/>
</dbReference>
<reference evidence="1 2" key="1">
    <citation type="journal article" date="2016" name="Nat. Commun.">
        <title>Thousands of microbial genomes shed light on interconnected biogeochemical processes in an aquifer system.</title>
        <authorList>
            <person name="Anantharaman K."/>
            <person name="Brown C.T."/>
            <person name="Hug L.A."/>
            <person name="Sharon I."/>
            <person name="Castelle C.J."/>
            <person name="Probst A.J."/>
            <person name="Thomas B.C."/>
            <person name="Singh A."/>
            <person name="Wilkins M.J."/>
            <person name="Karaoz U."/>
            <person name="Brodie E.L."/>
            <person name="Williams K.H."/>
            <person name="Hubbard S.S."/>
            <person name="Banfield J.F."/>
        </authorList>
    </citation>
    <scope>NUCLEOTIDE SEQUENCE [LARGE SCALE GENOMIC DNA]</scope>
</reference>
<gene>
    <name evidence="1" type="ORF">A3A02_03790</name>
</gene>
<evidence type="ECO:0000313" key="2">
    <source>
        <dbReference type="Proteomes" id="UP000177376"/>
    </source>
</evidence>
<proteinExistence type="predicted"/>
<organism evidence="1 2">
    <name type="scientific">Candidatus Buchananbacteria bacterium RIFCSPLOWO2_01_FULL_39_33</name>
    <dbReference type="NCBI Taxonomy" id="1797543"/>
    <lineage>
        <taxon>Bacteria</taxon>
        <taxon>Candidatus Buchananiibacteriota</taxon>
    </lineage>
</organism>
<dbReference type="AlphaFoldDB" id="A0A1G1YME7"/>
<protein>
    <submittedName>
        <fullName evidence="1">Uncharacterized protein</fullName>
    </submittedName>
</protein>
<accession>A0A1G1YME7</accession>
<evidence type="ECO:0000313" key="1">
    <source>
        <dbReference type="EMBL" id="OGY52617.1"/>
    </source>
</evidence>
<comment type="caution">
    <text evidence="1">The sequence shown here is derived from an EMBL/GenBank/DDBJ whole genome shotgun (WGS) entry which is preliminary data.</text>
</comment>
<dbReference type="EMBL" id="MHIM01000013">
    <property type="protein sequence ID" value="OGY52617.1"/>
    <property type="molecule type" value="Genomic_DNA"/>
</dbReference>
<sequence>MTNKEFVFLYPIPEIINFEVKNHGWHEKGGVEAFRKKYGDMLNKCIDQRYRQKGFGINWAIFDDCAVSEIIEIRSSDRIIKVGLDFKTHTTKKVYPNQDNILSQISGVRVIRIAGFHMWDCVEKLAKRAYEIGLDTLVDEDLTEFFSWRINDRDFTTDKYPTHNPRKKVSIDFMRARKQRPWLWQNY</sequence>
<name>A0A1G1YME7_9BACT</name>